<dbReference type="Pfam" id="PF02737">
    <property type="entry name" value="3HCDH_N"/>
    <property type="match status" value="1"/>
</dbReference>
<proteinExistence type="predicted"/>
<feature type="domain" description="3-hydroxyacyl-CoA dehydrogenase NAD binding" evidence="3">
    <location>
        <begin position="12"/>
        <end position="183"/>
    </location>
</feature>
<dbReference type="SUPFAM" id="SSF51735">
    <property type="entry name" value="NAD(P)-binding Rossmann-fold domains"/>
    <property type="match status" value="1"/>
</dbReference>
<dbReference type="PIRSF" id="PIRSF000105">
    <property type="entry name" value="HCDH"/>
    <property type="match status" value="1"/>
</dbReference>
<dbReference type="EC" id="1.1.1.157" evidence="4"/>
<dbReference type="PANTHER" id="PTHR48075">
    <property type="entry name" value="3-HYDROXYACYL-COA DEHYDROGENASE FAMILY PROTEIN"/>
    <property type="match status" value="1"/>
</dbReference>
<dbReference type="InterPro" id="IPR022694">
    <property type="entry name" value="3-OHacyl-CoA_DH"/>
</dbReference>
<evidence type="ECO:0000313" key="5">
    <source>
        <dbReference type="Proteomes" id="UP001209755"/>
    </source>
</evidence>
<gene>
    <name evidence="4" type="ORF">M2319_003458</name>
</gene>
<evidence type="ECO:0000313" key="4">
    <source>
        <dbReference type="EMBL" id="MCW2309107.1"/>
    </source>
</evidence>
<dbReference type="PANTHER" id="PTHR48075:SF5">
    <property type="entry name" value="3-HYDROXYBUTYRYL-COA DEHYDROGENASE"/>
    <property type="match status" value="1"/>
</dbReference>
<dbReference type="InterPro" id="IPR013328">
    <property type="entry name" value="6PGD_dom2"/>
</dbReference>
<name>A0ABT3HFC7_9HYPH</name>
<keyword evidence="5" id="KW-1185">Reference proteome</keyword>
<dbReference type="InterPro" id="IPR036291">
    <property type="entry name" value="NAD(P)-bd_dom_sf"/>
</dbReference>
<accession>A0ABT3HFC7</accession>
<dbReference type="SUPFAM" id="SSF48179">
    <property type="entry name" value="6-phosphogluconate dehydrogenase C-terminal domain-like"/>
    <property type="match status" value="1"/>
</dbReference>
<comment type="caution">
    <text evidence="4">The sequence shown here is derived from an EMBL/GenBank/DDBJ whole genome shotgun (WGS) entry which is preliminary data.</text>
</comment>
<dbReference type="RefSeq" id="WP_264602693.1">
    <property type="nucleotide sequence ID" value="NZ_JAOQNS010000010.1"/>
</dbReference>
<dbReference type="EMBL" id="JAOQNS010000010">
    <property type="protein sequence ID" value="MCW2309107.1"/>
    <property type="molecule type" value="Genomic_DNA"/>
</dbReference>
<reference evidence="5" key="1">
    <citation type="submission" date="2023-07" db="EMBL/GenBank/DDBJ databases">
        <title>Genome sequencing of Purple Non-Sulfur Bacteria from various extreme environments.</title>
        <authorList>
            <person name="Mayer M."/>
        </authorList>
    </citation>
    <scope>NUCLEOTIDE SEQUENCE [LARGE SCALE GENOMIC DNA]</scope>
    <source>
        <strain evidence="5">DSM 17935</strain>
    </source>
</reference>
<evidence type="ECO:0000256" key="1">
    <source>
        <dbReference type="ARBA" id="ARBA00023002"/>
    </source>
</evidence>
<dbReference type="Gene3D" id="3.40.50.720">
    <property type="entry name" value="NAD(P)-binding Rossmann-like Domain"/>
    <property type="match status" value="1"/>
</dbReference>
<dbReference type="GO" id="GO:0008691">
    <property type="term" value="F:3-hydroxybutyryl-CoA dehydrogenase activity"/>
    <property type="evidence" value="ECO:0007669"/>
    <property type="project" value="UniProtKB-EC"/>
</dbReference>
<sequence length="312" mass="33200">MPGKQGVGNLTTAVIGAGQMGHGIAWVLAEAGHTVRVHDRSTDALESLPARLAAIETMFGADGTIADRVTVAPSLAEAAAGCDFIVEAAAENIALKQALFAELERAAPDEAILASNTSSIPIGIIAERVTRKHRVVGTHFWNPPHLVPLVEVVQIGPENLAAVERTIRILRAAGRSPVHVKKDVPGFIGNRLQHALKREAIALVAGGVCDAETLDQVVKLGFGRRLAVLGPMEQSDLVGLDLTEAIHRTIMPALDVTPGPHPYLRSRVADGHLGMKTGEGFYKWAPGEADAVRARLRDFLAVQARAEREAKK</sequence>
<protein>
    <submittedName>
        <fullName evidence="4">3-hydroxybutyryl-CoA dehydrogenase</fullName>
        <ecNumber evidence="4">1.1.1.157</ecNumber>
    </submittedName>
</protein>
<keyword evidence="1 4" id="KW-0560">Oxidoreductase</keyword>
<dbReference type="InterPro" id="IPR006176">
    <property type="entry name" value="3-OHacyl-CoA_DH_NAD-bd"/>
</dbReference>
<dbReference type="Gene3D" id="1.10.1040.10">
    <property type="entry name" value="N-(1-d-carboxylethyl)-l-norvaline Dehydrogenase, domain 2"/>
    <property type="match status" value="1"/>
</dbReference>
<evidence type="ECO:0000259" key="2">
    <source>
        <dbReference type="Pfam" id="PF00725"/>
    </source>
</evidence>
<organism evidence="4 5">
    <name type="scientific">Rhodobium gokarnense</name>
    <dbReference type="NCBI Taxonomy" id="364296"/>
    <lineage>
        <taxon>Bacteria</taxon>
        <taxon>Pseudomonadati</taxon>
        <taxon>Pseudomonadota</taxon>
        <taxon>Alphaproteobacteria</taxon>
        <taxon>Hyphomicrobiales</taxon>
        <taxon>Rhodobiaceae</taxon>
        <taxon>Rhodobium</taxon>
    </lineage>
</organism>
<dbReference type="InterPro" id="IPR006108">
    <property type="entry name" value="3HC_DH_C"/>
</dbReference>
<dbReference type="Pfam" id="PF00725">
    <property type="entry name" value="3HCDH"/>
    <property type="match status" value="1"/>
</dbReference>
<dbReference type="Proteomes" id="UP001209755">
    <property type="component" value="Unassembled WGS sequence"/>
</dbReference>
<dbReference type="InterPro" id="IPR008927">
    <property type="entry name" value="6-PGluconate_DH-like_C_sf"/>
</dbReference>
<feature type="domain" description="3-hydroxyacyl-CoA dehydrogenase C-terminal" evidence="2">
    <location>
        <begin position="186"/>
        <end position="284"/>
    </location>
</feature>
<evidence type="ECO:0000259" key="3">
    <source>
        <dbReference type="Pfam" id="PF02737"/>
    </source>
</evidence>